<dbReference type="Pfam" id="PF00173">
    <property type="entry name" value="Cyt-b5"/>
    <property type="match status" value="1"/>
</dbReference>
<dbReference type="InterPro" id="IPR036400">
    <property type="entry name" value="Cyt_B5-like_heme/steroid_sf"/>
</dbReference>
<keyword evidence="11 13" id="KW-0472">Membrane</keyword>
<keyword evidence="5 13" id="KW-0812">Transmembrane</keyword>
<feature type="region of interest" description="Disordered" evidence="12">
    <location>
        <begin position="541"/>
        <end position="565"/>
    </location>
</feature>
<accession>C5L3P0</accession>
<reference evidence="15 16" key="1">
    <citation type="submission" date="2008-07" db="EMBL/GenBank/DDBJ databases">
        <authorList>
            <person name="El-Sayed N."/>
            <person name="Caler E."/>
            <person name="Inman J."/>
            <person name="Amedeo P."/>
            <person name="Hass B."/>
            <person name="Wortman J."/>
        </authorList>
    </citation>
    <scope>NUCLEOTIDE SEQUENCE [LARGE SCALE GENOMIC DNA]</scope>
    <source>
        <strain evidence="16">ATCC 50983 / TXsc</strain>
    </source>
</reference>
<dbReference type="SUPFAM" id="SSF55856">
    <property type="entry name" value="Cytochrome b5-like heme/steroid binding domain"/>
    <property type="match status" value="1"/>
</dbReference>
<evidence type="ECO:0000256" key="11">
    <source>
        <dbReference type="ARBA" id="ARBA00023136"/>
    </source>
</evidence>
<dbReference type="Gene3D" id="3.10.120.10">
    <property type="entry name" value="Cytochrome b5-like heme/steroid binding domain"/>
    <property type="match status" value="1"/>
</dbReference>
<dbReference type="PROSITE" id="PS50255">
    <property type="entry name" value="CYTOCHROME_B5_2"/>
    <property type="match status" value="1"/>
</dbReference>
<evidence type="ECO:0000256" key="9">
    <source>
        <dbReference type="ARBA" id="ARBA00023004"/>
    </source>
</evidence>
<dbReference type="InterPro" id="IPR005804">
    <property type="entry name" value="FA_desaturase_dom"/>
</dbReference>
<dbReference type="GO" id="GO:0006629">
    <property type="term" value="P:lipid metabolic process"/>
    <property type="evidence" value="ECO:0007669"/>
    <property type="project" value="UniProtKB-KW"/>
</dbReference>
<evidence type="ECO:0000256" key="8">
    <source>
        <dbReference type="ARBA" id="ARBA00023002"/>
    </source>
</evidence>
<evidence type="ECO:0000259" key="14">
    <source>
        <dbReference type="PROSITE" id="PS50255"/>
    </source>
</evidence>
<organism evidence="16">
    <name type="scientific">Perkinsus marinus (strain ATCC 50983 / TXsc)</name>
    <dbReference type="NCBI Taxonomy" id="423536"/>
    <lineage>
        <taxon>Eukaryota</taxon>
        <taxon>Sar</taxon>
        <taxon>Alveolata</taxon>
        <taxon>Perkinsozoa</taxon>
        <taxon>Perkinsea</taxon>
        <taxon>Perkinsida</taxon>
        <taxon>Perkinsidae</taxon>
        <taxon>Perkinsus</taxon>
    </lineage>
</organism>
<dbReference type="InterPro" id="IPR012171">
    <property type="entry name" value="Fatty_acid_desaturase"/>
</dbReference>
<proteinExistence type="inferred from homology"/>
<dbReference type="EMBL" id="GG678922">
    <property type="protein sequence ID" value="EER08619.1"/>
    <property type="molecule type" value="Genomic_DNA"/>
</dbReference>
<keyword evidence="9" id="KW-0408">Iron</keyword>
<evidence type="ECO:0000256" key="1">
    <source>
        <dbReference type="ARBA" id="ARBA00004141"/>
    </source>
</evidence>
<dbReference type="OrthoDB" id="260519at2759"/>
<evidence type="ECO:0000256" key="6">
    <source>
        <dbReference type="ARBA" id="ARBA00022723"/>
    </source>
</evidence>
<evidence type="ECO:0000256" key="4">
    <source>
        <dbReference type="ARBA" id="ARBA00022617"/>
    </source>
</evidence>
<dbReference type="GeneID" id="9042458"/>
<dbReference type="PANTHER" id="PTHR19353">
    <property type="entry name" value="FATTY ACID DESATURASE 2"/>
    <property type="match status" value="1"/>
</dbReference>
<feature type="transmembrane region" description="Helical" evidence="13">
    <location>
        <begin position="679"/>
        <end position="709"/>
    </location>
</feature>
<evidence type="ECO:0000256" key="12">
    <source>
        <dbReference type="SAM" id="MobiDB-lite"/>
    </source>
</evidence>
<keyword evidence="7 13" id="KW-1133">Transmembrane helix</keyword>
<keyword evidence="8" id="KW-0560">Oxidoreductase</keyword>
<comment type="subcellular location">
    <subcellularLocation>
        <location evidence="1">Membrane</location>
        <topology evidence="1">Multi-pass membrane protein</topology>
    </subcellularLocation>
</comment>
<evidence type="ECO:0000256" key="3">
    <source>
        <dbReference type="ARBA" id="ARBA00009295"/>
    </source>
</evidence>
<feature type="domain" description="Cytochrome b5 heme-binding" evidence="14">
    <location>
        <begin position="566"/>
        <end position="643"/>
    </location>
</feature>
<evidence type="ECO:0000313" key="15">
    <source>
        <dbReference type="EMBL" id="EER08619.1"/>
    </source>
</evidence>
<evidence type="ECO:0000256" key="5">
    <source>
        <dbReference type="ARBA" id="ARBA00022692"/>
    </source>
</evidence>
<dbReference type="GO" id="GO:0046872">
    <property type="term" value="F:metal ion binding"/>
    <property type="evidence" value="ECO:0007669"/>
    <property type="project" value="UniProtKB-KW"/>
</dbReference>
<evidence type="ECO:0000256" key="13">
    <source>
        <dbReference type="SAM" id="Phobius"/>
    </source>
</evidence>
<comment type="similarity">
    <text evidence="3">Belongs to the fatty acid desaturase type 1 family.</text>
</comment>
<dbReference type="Pfam" id="PF00487">
    <property type="entry name" value="FA_desaturase"/>
    <property type="match status" value="1"/>
</dbReference>
<dbReference type="Proteomes" id="UP000007800">
    <property type="component" value="Unassembled WGS sequence"/>
</dbReference>
<dbReference type="RefSeq" id="XP_002776803.1">
    <property type="nucleotide sequence ID" value="XM_002776757.1"/>
</dbReference>
<comment type="pathway">
    <text evidence="2">Lipid metabolism.</text>
</comment>
<dbReference type="GO" id="GO:0016717">
    <property type="term" value="F:oxidoreductase activity, acting on paired donors, with oxidation of a pair of donors resulting in the reduction of molecular oxygen to two molecules of water"/>
    <property type="evidence" value="ECO:0007669"/>
    <property type="project" value="TreeGrafter"/>
</dbReference>
<dbReference type="CDD" id="cd03506">
    <property type="entry name" value="Delta6-FADS-like"/>
    <property type="match status" value="1"/>
</dbReference>
<dbReference type="PANTHER" id="PTHR19353:SF30">
    <property type="entry name" value="DELTA 8-(E)-SPHINGOLIPID DESATURASE"/>
    <property type="match status" value="1"/>
</dbReference>
<gene>
    <name evidence="15" type="ORF">Pmar_PMAR017674</name>
</gene>
<feature type="transmembrane region" description="Helical" evidence="13">
    <location>
        <begin position="859"/>
        <end position="877"/>
    </location>
</feature>
<dbReference type="InterPro" id="IPR001199">
    <property type="entry name" value="Cyt_B5-like_heme/steroid-bd"/>
</dbReference>
<evidence type="ECO:0000256" key="7">
    <source>
        <dbReference type="ARBA" id="ARBA00022989"/>
    </source>
</evidence>
<dbReference type="AlphaFoldDB" id="C5L3P0"/>
<dbReference type="InParanoid" id="C5L3P0"/>
<feature type="transmembrane region" description="Helical" evidence="13">
    <location>
        <begin position="883"/>
        <end position="907"/>
    </location>
</feature>
<evidence type="ECO:0000313" key="16">
    <source>
        <dbReference type="Proteomes" id="UP000007800"/>
    </source>
</evidence>
<evidence type="ECO:0000256" key="10">
    <source>
        <dbReference type="ARBA" id="ARBA00023098"/>
    </source>
</evidence>
<dbReference type="SMART" id="SM01117">
    <property type="entry name" value="Cyt-b5"/>
    <property type="match status" value="1"/>
</dbReference>
<sequence>MVVCVVFRDLIGLVSPEAVLETVLLLNSFRLETADSEALVSTALAKVEEGKLAALILPLQKTDEVVTGLSWLGQKASEVCNKMCLPLLYRGLNSTSAVVEALMAVAAGGLPVRDRIGYVSRAVEVHTAEHCGPLGLAVCRLMEAADTDAYLAERILKLLRDATLRCSEPSKVASLYEVFLRAGRRWTSLAADLLYVPVGIDAEGIFRKVVTSEYDYVSKRMMFLQWIQQAPPSSTSLLQRSIAPVDSPDARVLERETPRLMSTGIEEELPQSAYRPEILPPGTKAQLGFFARMLARLGAESGQLHDPARSEDISKFMNFKQTKCCAPEVKSYDAFAESDGQPVRAENISVNLQKLRAVNLDGEADLLNGGGPRISFSPMVLSISSISQFIVGVAVTLQFADVIMGLLKNTTVTSATGSEDPWLNALLAAIVGGGFFVVAECLSRLDILPAWVGSMFHDRALNAHRNWERHFRRSVVEAGVAVASSWAAANHLSAGIPLSVAIGITAAIGSVVICHSLDIFAWHGADSVSSDKVDRDCVQSVGPSKAAGEEASTDGVMGGSKSEEPLPSYTWEEVSKHASRESCWIVVNGFVYDLTNWLDRHPGGILPILNCAGDVDATDVFVSNHPPKVVKRILPAFKIGRLEGYTVSPATAEFRKLVSDMEASGWFDTDLTYYMGLGVWYALLLAGAIYSLVALQSAVLGGFLMGLVWQQAAFTGHDLGHNAVFHDKARDDRWAVFVGNFLGGVSIGWWKATHNVHHVVTNSIPSDPDIQHMPVLAVTSKIALPQDAEHAAKGFWSNYHEKYFPLDAVARKVLPRQHYLYYIVMLVARFNLYLQSVLLLTADKRTRLMKGVRSPKWELAALAGFAIWYVYLVSFLPSSAARFLFVLISHSVAGVLHIQITLSHFAMPTYDVDQRPLKVEAATAITDKVDHPAFLAHQLRTSLDITCPWWLDWFHGGLQFQSAHHVFPRSPRHKARQLSIIIKDFCKKHGMVYNEVGFVEANRMVLKTLSNVALDTHNYITEMANLEG</sequence>
<keyword evidence="6" id="KW-0479">Metal-binding</keyword>
<name>C5L3P0_PERM5</name>
<keyword evidence="10" id="KW-0443">Lipid metabolism</keyword>
<feature type="transmembrane region" description="Helical" evidence="13">
    <location>
        <begin position="819"/>
        <end position="839"/>
    </location>
</feature>
<evidence type="ECO:0000256" key="2">
    <source>
        <dbReference type="ARBA" id="ARBA00005189"/>
    </source>
</evidence>
<protein>
    <submittedName>
        <fullName evidence="15">Fatty acid desaturase, putative</fullName>
    </submittedName>
</protein>
<keyword evidence="16" id="KW-1185">Reference proteome</keyword>
<dbReference type="GO" id="GO:0016020">
    <property type="term" value="C:membrane"/>
    <property type="evidence" value="ECO:0007669"/>
    <property type="project" value="UniProtKB-SubCell"/>
</dbReference>
<keyword evidence="4" id="KW-0349">Heme</keyword>